<comment type="caution">
    <text evidence="2">The sequence shown here is derived from an EMBL/GenBank/DDBJ whole genome shotgun (WGS) entry which is preliminary data.</text>
</comment>
<accession>A0ABR3PWK0</accession>
<evidence type="ECO:0000313" key="3">
    <source>
        <dbReference type="Proteomes" id="UP001565368"/>
    </source>
</evidence>
<proteinExistence type="predicted"/>
<protein>
    <submittedName>
        <fullName evidence="2">Uncharacterized protein</fullName>
    </submittedName>
</protein>
<dbReference type="RefSeq" id="XP_069206788.1">
    <property type="nucleotide sequence ID" value="XM_069354717.1"/>
</dbReference>
<name>A0ABR3PWK0_9TREE</name>
<evidence type="ECO:0000256" key="1">
    <source>
        <dbReference type="SAM" id="SignalP"/>
    </source>
</evidence>
<keyword evidence="3" id="KW-1185">Reference proteome</keyword>
<dbReference type="EMBL" id="JBBXJM010000005">
    <property type="protein sequence ID" value="KAL1406844.1"/>
    <property type="molecule type" value="Genomic_DNA"/>
</dbReference>
<sequence length="132" mass="13822">MLALAPLTLLLTSLPALALNWGDRCGFSQDGVCDSTARCDETGGYNYQGACPDLPDNVRCCVKSGCMHPGACPGTVQYGLCPGGGDTVYCEGWSAWCGAPSACKWTEASQARVLNGFCPGGEDNKLCVYKPN</sequence>
<gene>
    <name evidence="2" type="ORF">Q8F55_006253</name>
</gene>
<feature type="chain" id="PRO_5046853897" evidence="1">
    <location>
        <begin position="19"/>
        <end position="132"/>
    </location>
</feature>
<keyword evidence="1" id="KW-0732">Signal</keyword>
<reference evidence="2 3" key="1">
    <citation type="submission" date="2023-08" db="EMBL/GenBank/DDBJ databases">
        <title>Annotated Genome Sequence of Vanrija albida AlHP1.</title>
        <authorList>
            <person name="Herzog R."/>
        </authorList>
    </citation>
    <scope>NUCLEOTIDE SEQUENCE [LARGE SCALE GENOMIC DNA]</scope>
    <source>
        <strain evidence="2 3">AlHP1</strain>
    </source>
</reference>
<dbReference type="GeneID" id="95987296"/>
<dbReference type="Proteomes" id="UP001565368">
    <property type="component" value="Unassembled WGS sequence"/>
</dbReference>
<evidence type="ECO:0000313" key="2">
    <source>
        <dbReference type="EMBL" id="KAL1406844.1"/>
    </source>
</evidence>
<feature type="signal peptide" evidence="1">
    <location>
        <begin position="1"/>
        <end position="18"/>
    </location>
</feature>
<organism evidence="2 3">
    <name type="scientific">Vanrija albida</name>
    <dbReference type="NCBI Taxonomy" id="181172"/>
    <lineage>
        <taxon>Eukaryota</taxon>
        <taxon>Fungi</taxon>
        <taxon>Dikarya</taxon>
        <taxon>Basidiomycota</taxon>
        <taxon>Agaricomycotina</taxon>
        <taxon>Tremellomycetes</taxon>
        <taxon>Trichosporonales</taxon>
        <taxon>Trichosporonaceae</taxon>
        <taxon>Vanrija</taxon>
    </lineage>
</organism>